<dbReference type="PANTHER" id="PTHR12378">
    <property type="entry name" value="DESUMOYLATING ISOPEPTIDASE"/>
    <property type="match status" value="1"/>
</dbReference>
<reference evidence="6 7" key="2">
    <citation type="submission" date="2024-07" db="EMBL/GenBank/DDBJ databases">
        <authorList>
            <person name="Akdeniz Z."/>
        </authorList>
    </citation>
    <scope>NUCLEOTIDE SEQUENCE [LARGE SCALE GENOMIC DNA]</scope>
</reference>
<comment type="similarity">
    <text evidence="1">Belongs to the DeSI family.</text>
</comment>
<keyword evidence="7" id="KW-1185">Reference proteome</keyword>
<sequence>MNMTQQQTFHFCRKSNYSCRFCRGIETVLQEKFACSCSQLHAVLQSFVESTATTHLNAIFSTFLIKVQVCQFNVLLLSVLSVMFSQNFKQVELNLNKLTTCILTQNNGYIQLFHSKTNPEYDNLLDMYCKRVQQKAPPRSPINILVNLYDLDPRFKWSKFVGVGLFHSAIEMFGMEVAYGGHRFPGTGVFYSAPLSLPAPAQFYKQLRLGQTTKTPQEISQIIRNLSQNWQGRAYHITNKNCNHFTDALLHELNGEQLPAFVNRAAKIGNGLGIYNCLNTDTVRDGPEVDRE</sequence>
<dbReference type="InterPro" id="IPR008580">
    <property type="entry name" value="PPPDE_dom"/>
</dbReference>
<dbReference type="SMART" id="SM01179">
    <property type="entry name" value="DUF862"/>
    <property type="match status" value="1"/>
</dbReference>
<proteinExistence type="inferred from homology"/>
<dbReference type="EMBL" id="CAXDID020000335">
    <property type="protein sequence ID" value="CAL6078647.1"/>
    <property type="molecule type" value="Genomic_DNA"/>
</dbReference>
<dbReference type="PROSITE" id="PS51858">
    <property type="entry name" value="PPPDE"/>
    <property type="match status" value="1"/>
</dbReference>
<evidence type="ECO:0000313" key="6">
    <source>
        <dbReference type="EMBL" id="CAL6078647.1"/>
    </source>
</evidence>
<name>A0AA86NJ92_9EUKA</name>
<feature type="domain" description="PPPDE" evidence="4">
    <location>
        <begin position="142"/>
        <end position="271"/>
    </location>
</feature>
<evidence type="ECO:0000256" key="3">
    <source>
        <dbReference type="ARBA" id="ARBA00022801"/>
    </source>
</evidence>
<evidence type="ECO:0000313" key="7">
    <source>
        <dbReference type="Proteomes" id="UP001642409"/>
    </source>
</evidence>
<dbReference type="GO" id="GO:0006508">
    <property type="term" value="P:proteolysis"/>
    <property type="evidence" value="ECO:0007669"/>
    <property type="project" value="UniProtKB-KW"/>
</dbReference>
<gene>
    <name evidence="6" type="ORF">HINF_LOCUS59005</name>
    <name evidence="5" type="ORF">HINF_LOCUS8589</name>
</gene>
<dbReference type="Gene3D" id="3.90.1720.30">
    <property type="entry name" value="PPPDE domains"/>
    <property type="match status" value="1"/>
</dbReference>
<dbReference type="GO" id="GO:0101005">
    <property type="term" value="F:deubiquitinase activity"/>
    <property type="evidence" value="ECO:0007669"/>
    <property type="project" value="TreeGrafter"/>
</dbReference>
<dbReference type="GO" id="GO:0016579">
    <property type="term" value="P:protein deubiquitination"/>
    <property type="evidence" value="ECO:0007669"/>
    <property type="project" value="TreeGrafter"/>
</dbReference>
<evidence type="ECO:0000256" key="1">
    <source>
        <dbReference type="ARBA" id="ARBA00008140"/>
    </source>
</evidence>
<dbReference type="Proteomes" id="UP001642409">
    <property type="component" value="Unassembled WGS sequence"/>
</dbReference>
<reference evidence="5" key="1">
    <citation type="submission" date="2023-06" db="EMBL/GenBank/DDBJ databases">
        <authorList>
            <person name="Kurt Z."/>
        </authorList>
    </citation>
    <scope>NUCLEOTIDE SEQUENCE</scope>
</reference>
<evidence type="ECO:0000259" key="4">
    <source>
        <dbReference type="PROSITE" id="PS51858"/>
    </source>
</evidence>
<dbReference type="AlphaFoldDB" id="A0AA86NJ92"/>
<organism evidence="5">
    <name type="scientific">Hexamita inflata</name>
    <dbReference type="NCBI Taxonomy" id="28002"/>
    <lineage>
        <taxon>Eukaryota</taxon>
        <taxon>Metamonada</taxon>
        <taxon>Diplomonadida</taxon>
        <taxon>Hexamitidae</taxon>
        <taxon>Hexamitinae</taxon>
        <taxon>Hexamita</taxon>
    </lineage>
</organism>
<protein>
    <submittedName>
        <fullName evidence="5">PPPDE putative peptidase domain-containing protein</fullName>
    </submittedName>
    <submittedName>
        <fullName evidence="6">PPPDE_putative peptidase domain-containing protein</fullName>
    </submittedName>
</protein>
<dbReference type="EMBL" id="CATOUU010000205">
    <property type="protein sequence ID" value="CAI9920944.1"/>
    <property type="molecule type" value="Genomic_DNA"/>
</dbReference>
<dbReference type="Pfam" id="PF05903">
    <property type="entry name" value="Peptidase_C97"/>
    <property type="match status" value="1"/>
</dbReference>
<keyword evidence="3" id="KW-0378">Hydrolase</keyword>
<evidence type="ECO:0000256" key="2">
    <source>
        <dbReference type="ARBA" id="ARBA00022670"/>
    </source>
</evidence>
<comment type="caution">
    <text evidence="5">The sequence shown here is derived from an EMBL/GenBank/DDBJ whole genome shotgun (WGS) entry which is preliminary data.</text>
</comment>
<keyword evidence="2" id="KW-0645">Protease</keyword>
<dbReference type="PANTHER" id="PTHR12378:SF80">
    <property type="entry name" value="IP06716P-RELATED"/>
    <property type="match status" value="1"/>
</dbReference>
<evidence type="ECO:0000313" key="5">
    <source>
        <dbReference type="EMBL" id="CAI9920944.1"/>
    </source>
</evidence>
<accession>A0AA86NJ92</accession>
<dbReference type="InterPro" id="IPR042266">
    <property type="entry name" value="PPPDE_sf"/>
</dbReference>